<feature type="compositionally biased region" description="Basic residues" evidence="1">
    <location>
        <begin position="1148"/>
        <end position="1163"/>
    </location>
</feature>
<feature type="compositionally biased region" description="Polar residues" evidence="1">
    <location>
        <begin position="1547"/>
        <end position="1556"/>
    </location>
</feature>
<feature type="region of interest" description="Disordered" evidence="1">
    <location>
        <begin position="711"/>
        <end position="825"/>
    </location>
</feature>
<feature type="region of interest" description="Disordered" evidence="1">
    <location>
        <begin position="1368"/>
        <end position="1662"/>
    </location>
</feature>
<gene>
    <name evidence="2" type="ORF">Esi_0063_0110</name>
</gene>
<sequence>MSATQPLAEDERSRPEEPLVASCTARVLLLIDIAQLPAAAEYETGANGASRIAAAAVVDGLQLSVLRVLSQLCLSCSSNSWVEWAPRFFDSRKCGVGKTPAELKARLRSRQAAQSVRGFRRVTQGSFRAFGDACLAVACGTQGDPLARDREIALRRWARGQKKHSPTWNQPHRSEPVAAVKRTAATAGDAAGDEDLKEDISKRMYDGHDMSSHEVVVRSLLEVLQEFDDASEGDRTAAPCIARATDDRVNRMHQLLVLHSAFPHADNDAQQFVLGGNFTSEATTINNVELPDDKASALDNLLNGHLGKAIIRARSLGVSFLWQDGAPSNAVGGGDNGRGGASRDRSIVRRCLSAAGSSGILHWGQVVGCTGLLPPSAALGQQLAPQSARYRDAEIRKGGDVQERADNAVVAVALNQRGVVDLHLVASKVSGFADPCDLSMLSGGGGGANAALPPSVDGTASNVTPWRLMGTIPVDEVWPSSLLGQGWGTTRVLKVEGGRGAQLWRCFLRDLVAGELAGVIALPRRLFVCDAQPNSGSLGREGCLPEALTVALLVPVSGECAVCFSARGVEPTVPGGEEADSGPRALDGRGSTGFTHEESPLAAHACDGRLRAESALLGRGKEVGLAMQEASLARKRRRQAKSLPGKGARGMNNSGSSLAGVDVQGAGSGGGRSASLSQRDSGSLCFTAEGASGDGAAACDVRQWRLEMASVTSHGSASPRGLRLFASTPGGAEDDEQMSSTGSSSGGPKRALCQALEDASSRSSLLGPDADSSSTPESKDGSGWSTGTAADATVSRHRGQSESVFPPVGNAGEDETGLLDSDDGTASELPLSLVSEPALASIPRRVLPAELAALAKRCARSNACLAPAGEAGMANASSSGGACVRTDLGTLKSRNPSPQQVGARQRFVEAVRALERSRQVADSSTAVSAVAACAAEEAAVGLDVEAKDPLDQRSVPGVQDSVRHATQLGGQSGSVEGSRVDPPDGASCPFEGSIRKGVAGLQLQYREVVEGGQRSPVDFVVRTVPEAIRDIADCGKDVISTGHSTDDQHTRAAQVLAAIVSGLTSTPSELRANHRGRRSAGASVEGGGASAAAAKPAVQKIRDYQLQALLLCQVNSLAMDLPETPDSLVAFSALASGEMGDPTDDKGRKSKGKGKRKKRKRKGGPSIPARPSDPLPDCRRMRLVDYLQPISTMLDACTVTKPPPPPDDGGRAKVDGGVGKTKGFESRAYDGTLADFMGLALVEHFAARLPRTLGALFDDFECHPPDALTTVLTGAPPSDSCLDTSGAIAEGGEVEQASSKGTDDVVGGSHAAAAGELSSSTAGGPPSSWRGISSTAGILLSDRTAMSHNHFKMSGVLNGFREVKLKGPTAPRGGFRQNVLGRVSGNDQGELAGSGQDGEWRRSNGGGGGRRGGRSRATRDSNQTSGPGKHPQSPATKPPPMVGVRHSPRLNRKRPGADTDESDVVRTIPETAAASVYTPTRKRRPAAAAVENDSDIARTGGGVLVGETPRKRPGTGADTARSSSRRGGRAGPTATAHNVAGAGPSSPVASGTGSRKQPSKKEGKIIPEEAHIPCSPGLLMASPAAAPTKRRRATASGPASPTESLFVAESPGASTGSARRSGRIASSGVAADRDGVSRQLMAESAVSPSARRRGGVVPDTPA</sequence>
<reference evidence="2 3" key="1">
    <citation type="journal article" date="2010" name="Nature">
        <title>The Ectocarpus genome and the independent evolution of multicellularity in brown algae.</title>
        <authorList>
            <person name="Cock J.M."/>
            <person name="Sterck L."/>
            <person name="Rouze P."/>
            <person name="Scornet D."/>
            <person name="Allen A.E."/>
            <person name="Amoutzias G."/>
            <person name="Anthouard V."/>
            <person name="Artiguenave F."/>
            <person name="Aury J.M."/>
            <person name="Badger J.H."/>
            <person name="Beszteri B."/>
            <person name="Billiau K."/>
            <person name="Bonnet E."/>
            <person name="Bothwell J.H."/>
            <person name="Bowler C."/>
            <person name="Boyen C."/>
            <person name="Brownlee C."/>
            <person name="Carrano C.J."/>
            <person name="Charrier B."/>
            <person name="Cho G.Y."/>
            <person name="Coelho S.M."/>
            <person name="Collen J."/>
            <person name="Corre E."/>
            <person name="Da Silva C."/>
            <person name="Delage L."/>
            <person name="Delaroque N."/>
            <person name="Dittami S.M."/>
            <person name="Doulbeau S."/>
            <person name="Elias M."/>
            <person name="Farnham G."/>
            <person name="Gachon C.M."/>
            <person name="Gschloessl B."/>
            <person name="Heesch S."/>
            <person name="Jabbari K."/>
            <person name="Jubin C."/>
            <person name="Kawai H."/>
            <person name="Kimura K."/>
            <person name="Kloareg B."/>
            <person name="Kupper F.C."/>
            <person name="Lang D."/>
            <person name="Le Bail A."/>
            <person name="Leblanc C."/>
            <person name="Lerouge P."/>
            <person name="Lohr M."/>
            <person name="Lopez P.J."/>
            <person name="Martens C."/>
            <person name="Maumus F."/>
            <person name="Michel G."/>
            <person name="Miranda-Saavedra D."/>
            <person name="Morales J."/>
            <person name="Moreau H."/>
            <person name="Motomura T."/>
            <person name="Nagasato C."/>
            <person name="Napoli C.A."/>
            <person name="Nelson D.R."/>
            <person name="Nyvall-Collen P."/>
            <person name="Peters A.F."/>
            <person name="Pommier C."/>
            <person name="Potin P."/>
            <person name="Poulain J."/>
            <person name="Quesneville H."/>
            <person name="Read B."/>
            <person name="Rensing S.A."/>
            <person name="Ritter A."/>
            <person name="Rousvoal S."/>
            <person name="Samanta M."/>
            <person name="Samson G."/>
            <person name="Schroeder D.C."/>
            <person name="Segurens B."/>
            <person name="Strittmatter M."/>
            <person name="Tonon T."/>
            <person name="Tregear J.W."/>
            <person name="Valentin K."/>
            <person name="von Dassow P."/>
            <person name="Yamagishi T."/>
            <person name="Van de Peer Y."/>
            <person name="Wincker P."/>
        </authorList>
    </citation>
    <scope>NUCLEOTIDE SEQUENCE [LARGE SCALE GENOMIC DNA]</scope>
    <source>
        <strain evidence="3">Ec32 / CCAP1310/4</strain>
    </source>
</reference>
<name>D7G5B5_ECTSI</name>
<evidence type="ECO:0000256" key="1">
    <source>
        <dbReference type="SAM" id="MobiDB-lite"/>
    </source>
</evidence>
<feature type="compositionally biased region" description="Acidic residues" evidence="1">
    <location>
        <begin position="812"/>
        <end position="825"/>
    </location>
</feature>
<feature type="compositionally biased region" description="Low complexity" evidence="1">
    <location>
        <begin position="1612"/>
        <end position="1630"/>
    </location>
</feature>
<keyword evidence="3" id="KW-1185">Reference proteome</keyword>
<dbReference type="OrthoDB" id="10332476at2759"/>
<feature type="region of interest" description="Disordered" evidence="1">
    <location>
        <begin position="1067"/>
        <end position="1089"/>
    </location>
</feature>
<accession>D7G5B5</accession>
<evidence type="ECO:0000313" key="3">
    <source>
        <dbReference type="Proteomes" id="UP000002630"/>
    </source>
</evidence>
<feature type="region of interest" description="Disordered" evidence="1">
    <location>
        <begin position="966"/>
        <end position="991"/>
    </location>
</feature>
<dbReference type="EMBL" id="FN648852">
    <property type="protein sequence ID" value="CBJ27269.1"/>
    <property type="molecule type" value="Genomic_DNA"/>
</dbReference>
<dbReference type="EMBL" id="FN649742">
    <property type="protein sequence ID" value="CBJ27269.1"/>
    <property type="molecule type" value="Genomic_DNA"/>
</dbReference>
<dbReference type="Proteomes" id="UP000002630">
    <property type="component" value="Linkage Group LG17"/>
</dbReference>
<dbReference type="InParanoid" id="D7G5B5"/>
<protein>
    <submittedName>
        <fullName evidence="2">Uncharacterized protein</fullName>
    </submittedName>
</protein>
<feature type="compositionally biased region" description="Basic and acidic residues" evidence="1">
    <location>
        <begin position="1559"/>
        <end position="1571"/>
    </location>
</feature>
<feature type="region of interest" description="Disordered" evidence="1">
    <location>
        <begin position="572"/>
        <end position="594"/>
    </location>
</feature>
<organism evidence="2 3">
    <name type="scientific">Ectocarpus siliculosus</name>
    <name type="common">Brown alga</name>
    <name type="synonym">Conferva siliculosa</name>
    <dbReference type="NCBI Taxonomy" id="2880"/>
    <lineage>
        <taxon>Eukaryota</taxon>
        <taxon>Sar</taxon>
        <taxon>Stramenopiles</taxon>
        <taxon>Ochrophyta</taxon>
        <taxon>PX clade</taxon>
        <taxon>Phaeophyceae</taxon>
        <taxon>Ectocarpales</taxon>
        <taxon>Ectocarpaceae</taxon>
        <taxon>Ectocarpus</taxon>
    </lineage>
</organism>
<feature type="region of interest" description="Disordered" evidence="1">
    <location>
        <begin position="1136"/>
        <end position="1178"/>
    </location>
</feature>
<feature type="region of interest" description="Disordered" evidence="1">
    <location>
        <begin position="631"/>
        <end position="678"/>
    </location>
</feature>
<evidence type="ECO:0000313" key="2">
    <source>
        <dbReference type="EMBL" id="CBJ27269.1"/>
    </source>
</evidence>
<proteinExistence type="predicted"/>